<evidence type="ECO:0000313" key="3">
    <source>
        <dbReference type="Proteomes" id="UP001266305"/>
    </source>
</evidence>
<protein>
    <submittedName>
        <fullName evidence="2">Uncharacterized protein</fullName>
    </submittedName>
</protein>
<keyword evidence="3" id="KW-1185">Reference proteome</keyword>
<dbReference type="Proteomes" id="UP001266305">
    <property type="component" value="Unassembled WGS sequence"/>
</dbReference>
<name>A0ABQ9WGP2_SAGOE</name>
<accession>A0ABQ9WGP2</accession>
<sequence>MATPACVVGYQGKPGPFVPRTPSGQEDKLRSHPWGRESQEGAVWCLSGSLGLSGFCSVSRFLAWVGCSPDPFHQCSTVSSLWTQYPAGKIMPKNVEMSGKLLPSVCRAEGTTSAATPGLPAVPSLSNFSLSPFSLPNLCRASCRGYPEGPHDLKG</sequence>
<evidence type="ECO:0000256" key="1">
    <source>
        <dbReference type="SAM" id="MobiDB-lite"/>
    </source>
</evidence>
<organism evidence="2 3">
    <name type="scientific">Saguinus oedipus</name>
    <name type="common">Cotton-top tamarin</name>
    <name type="synonym">Oedipomidas oedipus</name>
    <dbReference type="NCBI Taxonomy" id="9490"/>
    <lineage>
        <taxon>Eukaryota</taxon>
        <taxon>Metazoa</taxon>
        <taxon>Chordata</taxon>
        <taxon>Craniata</taxon>
        <taxon>Vertebrata</taxon>
        <taxon>Euteleostomi</taxon>
        <taxon>Mammalia</taxon>
        <taxon>Eutheria</taxon>
        <taxon>Euarchontoglires</taxon>
        <taxon>Primates</taxon>
        <taxon>Haplorrhini</taxon>
        <taxon>Platyrrhini</taxon>
        <taxon>Cebidae</taxon>
        <taxon>Callitrichinae</taxon>
        <taxon>Saguinus</taxon>
    </lineage>
</organism>
<reference evidence="2 3" key="1">
    <citation type="submission" date="2023-05" db="EMBL/GenBank/DDBJ databases">
        <title>B98-5 Cell Line De Novo Hybrid Assembly: An Optical Mapping Approach.</title>
        <authorList>
            <person name="Kananen K."/>
            <person name="Auerbach J.A."/>
            <person name="Kautto E."/>
            <person name="Blachly J.S."/>
        </authorList>
    </citation>
    <scope>NUCLEOTIDE SEQUENCE [LARGE SCALE GENOMIC DNA]</scope>
    <source>
        <strain evidence="2">B95-8</strain>
        <tissue evidence="2">Cell line</tissue>
    </source>
</reference>
<comment type="caution">
    <text evidence="2">The sequence shown here is derived from an EMBL/GenBank/DDBJ whole genome shotgun (WGS) entry which is preliminary data.</text>
</comment>
<feature type="compositionally biased region" description="Basic and acidic residues" evidence="1">
    <location>
        <begin position="25"/>
        <end position="35"/>
    </location>
</feature>
<proteinExistence type="predicted"/>
<feature type="region of interest" description="Disordered" evidence="1">
    <location>
        <begin position="16"/>
        <end position="35"/>
    </location>
</feature>
<dbReference type="EMBL" id="JASSZA010000001">
    <property type="protein sequence ID" value="KAK2120830.1"/>
    <property type="molecule type" value="Genomic_DNA"/>
</dbReference>
<evidence type="ECO:0000313" key="2">
    <source>
        <dbReference type="EMBL" id="KAK2120830.1"/>
    </source>
</evidence>
<gene>
    <name evidence="2" type="ORF">P7K49_002216</name>
</gene>